<organism evidence="1 2">
    <name type="scientific">Taxus chinensis</name>
    <name type="common">Chinese yew</name>
    <name type="synonym">Taxus wallichiana var. chinensis</name>
    <dbReference type="NCBI Taxonomy" id="29808"/>
    <lineage>
        <taxon>Eukaryota</taxon>
        <taxon>Viridiplantae</taxon>
        <taxon>Streptophyta</taxon>
        <taxon>Embryophyta</taxon>
        <taxon>Tracheophyta</taxon>
        <taxon>Spermatophyta</taxon>
        <taxon>Pinopsida</taxon>
        <taxon>Pinidae</taxon>
        <taxon>Conifers II</taxon>
        <taxon>Cupressales</taxon>
        <taxon>Taxaceae</taxon>
        <taxon>Taxus</taxon>
    </lineage>
</organism>
<feature type="non-terminal residue" evidence="1">
    <location>
        <position position="1"/>
    </location>
</feature>
<dbReference type="AlphaFoldDB" id="A0AA38GT26"/>
<gene>
    <name evidence="1" type="ORF">KI387_006383</name>
</gene>
<dbReference type="EMBL" id="JAHRHJ020000002">
    <property type="protein sequence ID" value="KAH9326205.1"/>
    <property type="molecule type" value="Genomic_DNA"/>
</dbReference>
<dbReference type="Gene3D" id="3.40.50.2000">
    <property type="entry name" value="Glycogen Phosphorylase B"/>
    <property type="match status" value="1"/>
</dbReference>
<comment type="caution">
    <text evidence="1">The sequence shown here is derived from an EMBL/GenBank/DDBJ whole genome shotgun (WGS) entry which is preliminary data.</text>
</comment>
<dbReference type="Proteomes" id="UP000824469">
    <property type="component" value="Unassembled WGS sequence"/>
</dbReference>
<dbReference type="SUPFAM" id="SSF53756">
    <property type="entry name" value="UDP-Glycosyltransferase/glycogen phosphorylase"/>
    <property type="match status" value="1"/>
</dbReference>
<sequence>IPKLISEWDIPSKDGADISVNIAGVPLFSARDLPESIQDRSDAAFQWTLHHWSRLPEAAGILVNTFEDLEPKAVEALKE</sequence>
<reference evidence="1 2" key="1">
    <citation type="journal article" date="2021" name="Nat. Plants">
        <title>The Taxus genome provides insights into paclitaxel biosynthesis.</title>
        <authorList>
            <person name="Xiong X."/>
            <person name="Gou J."/>
            <person name="Liao Q."/>
            <person name="Li Y."/>
            <person name="Zhou Q."/>
            <person name="Bi G."/>
            <person name="Li C."/>
            <person name="Du R."/>
            <person name="Wang X."/>
            <person name="Sun T."/>
            <person name="Guo L."/>
            <person name="Liang H."/>
            <person name="Lu P."/>
            <person name="Wu Y."/>
            <person name="Zhang Z."/>
            <person name="Ro D.K."/>
            <person name="Shang Y."/>
            <person name="Huang S."/>
            <person name="Yan J."/>
        </authorList>
    </citation>
    <scope>NUCLEOTIDE SEQUENCE [LARGE SCALE GENOMIC DNA]</scope>
    <source>
        <strain evidence="1">Ta-2019</strain>
    </source>
</reference>
<dbReference type="OMA" id="PKLISEW"/>
<evidence type="ECO:0000313" key="1">
    <source>
        <dbReference type="EMBL" id="KAH9326205.1"/>
    </source>
</evidence>
<proteinExistence type="predicted"/>
<evidence type="ECO:0000313" key="2">
    <source>
        <dbReference type="Proteomes" id="UP000824469"/>
    </source>
</evidence>
<feature type="non-terminal residue" evidence="1">
    <location>
        <position position="79"/>
    </location>
</feature>
<accession>A0AA38GT26</accession>
<keyword evidence="2" id="KW-1185">Reference proteome</keyword>
<name>A0AA38GT26_TAXCH</name>
<protein>
    <submittedName>
        <fullName evidence="1">Uncharacterized protein</fullName>
    </submittedName>
</protein>